<reference evidence="8" key="1">
    <citation type="journal article" date="2019" name="Int. J. Syst. Evol. Microbiol.">
        <title>The Global Catalogue of Microorganisms (GCM) 10K type strain sequencing project: providing services to taxonomists for standard genome sequencing and annotation.</title>
        <authorList>
            <consortium name="The Broad Institute Genomics Platform"/>
            <consortium name="The Broad Institute Genome Sequencing Center for Infectious Disease"/>
            <person name="Wu L."/>
            <person name="Ma J."/>
        </authorList>
    </citation>
    <scope>NUCLEOTIDE SEQUENCE [LARGE SCALE GENOMIC DNA]</scope>
    <source>
        <strain evidence="8">NBRC 108728</strain>
    </source>
</reference>
<dbReference type="Gene3D" id="3.30.420.40">
    <property type="match status" value="1"/>
</dbReference>
<keyword evidence="2" id="KW-0859">Xylose metabolism</keyword>
<keyword evidence="2" id="KW-0119">Carbohydrate metabolism</keyword>
<feature type="domain" description="Carbohydrate kinase FGGY N-terminal" evidence="6">
    <location>
        <begin position="6"/>
        <end position="173"/>
    </location>
</feature>
<gene>
    <name evidence="7" type="ORF">GCM10025867_36370</name>
</gene>
<dbReference type="EMBL" id="AP027732">
    <property type="protein sequence ID" value="BDZ51396.1"/>
    <property type="molecule type" value="Genomic_DNA"/>
</dbReference>
<evidence type="ECO:0000313" key="7">
    <source>
        <dbReference type="EMBL" id="BDZ51396.1"/>
    </source>
</evidence>
<evidence type="ECO:0000256" key="2">
    <source>
        <dbReference type="ARBA" id="ARBA00022629"/>
    </source>
</evidence>
<evidence type="ECO:0000256" key="5">
    <source>
        <dbReference type="SAM" id="MobiDB-lite"/>
    </source>
</evidence>
<evidence type="ECO:0000256" key="1">
    <source>
        <dbReference type="ARBA" id="ARBA00009156"/>
    </source>
</evidence>
<dbReference type="SUPFAM" id="SSF53067">
    <property type="entry name" value="Actin-like ATPase domain"/>
    <property type="match status" value="1"/>
</dbReference>
<dbReference type="InterPro" id="IPR043129">
    <property type="entry name" value="ATPase_NBD"/>
</dbReference>
<evidence type="ECO:0000256" key="3">
    <source>
        <dbReference type="ARBA" id="ARBA00022679"/>
    </source>
</evidence>
<comment type="similarity">
    <text evidence="1">Belongs to the FGGY kinase family.</text>
</comment>
<evidence type="ECO:0000259" key="6">
    <source>
        <dbReference type="Pfam" id="PF00370"/>
    </source>
</evidence>
<evidence type="ECO:0000313" key="8">
    <source>
        <dbReference type="Proteomes" id="UP001321486"/>
    </source>
</evidence>
<proteinExistence type="inferred from homology"/>
<keyword evidence="8" id="KW-1185">Reference proteome</keyword>
<keyword evidence="4" id="KW-0418">Kinase</keyword>
<evidence type="ECO:0000256" key="4">
    <source>
        <dbReference type="ARBA" id="ARBA00022777"/>
    </source>
</evidence>
<name>A0ABN6Y2W2_9MICO</name>
<accession>A0ABN6Y2W2</accession>
<feature type="compositionally biased region" description="Low complexity" evidence="5">
    <location>
        <begin position="176"/>
        <end position="201"/>
    </location>
</feature>
<dbReference type="Proteomes" id="UP001321486">
    <property type="component" value="Chromosome"/>
</dbReference>
<dbReference type="PANTHER" id="PTHR43095">
    <property type="entry name" value="SUGAR KINASE"/>
    <property type="match status" value="1"/>
</dbReference>
<feature type="region of interest" description="Disordered" evidence="5">
    <location>
        <begin position="176"/>
        <end position="218"/>
    </location>
</feature>
<dbReference type="InterPro" id="IPR018484">
    <property type="entry name" value="FGGY_N"/>
</dbReference>
<organism evidence="7 8">
    <name type="scientific">Frondihabitans sucicola</name>
    <dbReference type="NCBI Taxonomy" id="1268041"/>
    <lineage>
        <taxon>Bacteria</taxon>
        <taxon>Bacillati</taxon>
        <taxon>Actinomycetota</taxon>
        <taxon>Actinomycetes</taxon>
        <taxon>Micrococcales</taxon>
        <taxon>Microbacteriaceae</taxon>
        <taxon>Frondihabitans</taxon>
    </lineage>
</organism>
<dbReference type="Pfam" id="PF00370">
    <property type="entry name" value="FGGY_N"/>
    <property type="match status" value="1"/>
</dbReference>
<dbReference type="PANTHER" id="PTHR43095:SF5">
    <property type="entry name" value="XYLULOSE KINASE"/>
    <property type="match status" value="1"/>
</dbReference>
<keyword evidence="3" id="KW-0808">Transferase</keyword>
<sequence length="218" mass="22868">MRITCTLGVDIGTSSTKGVLVDSEGAVLASAQRVHEPDRPNPGWVEMDARLWWDEFCGITAELLAAVPDAVVIAVGVSGMGPCVLLADQDDVPVRAAILYGVDSRAGEQIDRLTAELGGDAIRSLGGSTLTSQAVGPKIAWVAENEPAAYGRARRLFMPASWTVRHLTGSTCSTTIRPARPRRSTTSTRSTGTATGPTGSPMVWNCLGSPGPVRSPAR</sequence>
<dbReference type="InterPro" id="IPR050406">
    <property type="entry name" value="FGGY_Carb_Kinase"/>
</dbReference>
<protein>
    <recommendedName>
        <fullName evidence="6">Carbohydrate kinase FGGY N-terminal domain-containing protein</fullName>
    </recommendedName>
</protein>